<evidence type="ECO:0000256" key="3">
    <source>
        <dbReference type="ARBA" id="ARBA00023163"/>
    </source>
</evidence>
<dbReference type="AlphaFoldDB" id="R2VET3"/>
<dbReference type="InterPro" id="IPR041025">
    <property type="entry name" value="HNH_repeat"/>
</dbReference>
<evidence type="ECO:0000256" key="1">
    <source>
        <dbReference type="ARBA" id="ARBA00023015"/>
    </source>
</evidence>
<evidence type="ECO:0000313" key="6">
    <source>
        <dbReference type="EMBL" id="EOI56275.1"/>
    </source>
</evidence>
<evidence type="ECO:0000313" key="8">
    <source>
        <dbReference type="Proteomes" id="UP000013750"/>
    </source>
</evidence>
<dbReference type="HOGENOM" id="CLU_838723_0_0_9"/>
<proteinExistence type="predicted"/>
<protein>
    <recommendedName>
        <fullName evidence="5">AP2/ERF domain-containing protein</fullName>
    </recommendedName>
</protein>
<organism evidence="6 8">
    <name type="scientific">Enterococcus gilvus ATCC BAA-350</name>
    <dbReference type="NCBI Taxonomy" id="1158614"/>
    <lineage>
        <taxon>Bacteria</taxon>
        <taxon>Bacillati</taxon>
        <taxon>Bacillota</taxon>
        <taxon>Bacilli</taxon>
        <taxon>Lactobacillales</taxon>
        <taxon>Enterococcaceae</taxon>
        <taxon>Enterococcus</taxon>
    </lineage>
</organism>
<dbReference type="GO" id="GO:0003700">
    <property type="term" value="F:DNA-binding transcription factor activity"/>
    <property type="evidence" value="ECO:0007669"/>
    <property type="project" value="InterPro"/>
</dbReference>
<keyword evidence="3" id="KW-0804">Transcription</keyword>
<dbReference type="EMBL" id="AJDQ01000007">
    <property type="protein sequence ID" value="EOI56275.1"/>
    <property type="molecule type" value="Genomic_DNA"/>
</dbReference>
<sequence>MAITREYLIQKLASFVTENGRVPKVKEFGHYGIIHKFFGSYTAFLESQGFGKTRIIAHPTKSELEKRLHEFVNKNKRTPKSVEFGFASHVYKYYGSYINFIKVCGYASLYLDSRNHPASKEALIDKLNVFVTRHGRTPTSTEFGQNTTIVRKFGSYNAFLHSQGFPPNTPGRKTQPLEEKLAKRLDAFIAEHKRIPQPNEFKHYKAIRTTYDTYGAFLRAHGHTLPPSEAAPKKKTKKDTSKAKKNNPQRDNRSRLTNKPSRSSKTGVRGVTINKKSNHYEARIDCQGKRYYLGTFKTLEKAAEARKAAEEKYFAPLLKEYTESLQQDETC</sequence>
<evidence type="ECO:0000313" key="9">
    <source>
        <dbReference type="Proteomes" id="UP000014160"/>
    </source>
</evidence>
<dbReference type="EMBL" id="ASWH01000001">
    <property type="protein sequence ID" value="EOW82475.1"/>
    <property type="molecule type" value="Genomic_DNA"/>
</dbReference>
<evidence type="ECO:0000313" key="7">
    <source>
        <dbReference type="EMBL" id="EOW82475.1"/>
    </source>
</evidence>
<dbReference type="InterPro" id="IPR001471">
    <property type="entry name" value="AP2/ERF_dom"/>
</dbReference>
<evidence type="ECO:0000259" key="5">
    <source>
        <dbReference type="PROSITE" id="PS51032"/>
    </source>
</evidence>
<dbReference type="PATRIC" id="fig|1158614.3.peg.2183"/>
<keyword evidence="2" id="KW-0238">DNA-binding</keyword>
<feature type="compositionally biased region" description="Polar residues" evidence="4">
    <location>
        <begin position="255"/>
        <end position="266"/>
    </location>
</feature>
<evidence type="ECO:0000256" key="4">
    <source>
        <dbReference type="SAM" id="MobiDB-lite"/>
    </source>
</evidence>
<dbReference type="Gene3D" id="3.30.730.10">
    <property type="entry name" value="AP2/ERF domain"/>
    <property type="match status" value="1"/>
</dbReference>
<dbReference type="RefSeq" id="WP_010780567.1">
    <property type="nucleotide sequence ID" value="NZ_ASWH01000001.1"/>
</dbReference>
<feature type="region of interest" description="Disordered" evidence="4">
    <location>
        <begin position="222"/>
        <end position="274"/>
    </location>
</feature>
<dbReference type="Proteomes" id="UP000014160">
    <property type="component" value="Unassembled WGS sequence"/>
</dbReference>
<dbReference type="InterPro" id="IPR036955">
    <property type="entry name" value="AP2/ERF_dom_sf"/>
</dbReference>
<feature type="compositionally biased region" description="Basic and acidic residues" evidence="4">
    <location>
        <begin position="238"/>
        <end position="254"/>
    </location>
</feature>
<dbReference type="Pfam" id="PF18780">
    <property type="entry name" value="HNH_repeat"/>
    <property type="match status" value="2"/>
</dbReference>
<name>R2VET3_9ENTE</name>
<dbReference type="PROSITE" id="PS51032">
    <property type="entry name" value="AP2_ERF"/>
    <property type="match status" value="1"/>
</dbReference>
<dbReference type="InterPro" id="IPR016177">
    <property type="entry name" value="DNA-bd_dom_sf"/>
</dbReference>
<dbReference type="OrthoDB" id="694186at2"/>
<dbReference type="SUPFAM" id="SSF54171">
    <property type="entry name" value="DNA-binding domain"/>
    <property type="match status" value="1"/>
</dbReference>
<dbReference type="GO" id="GO:0003677">
    <property type="term" value="F:DNA binding"/>
    <property type="evidence" value="ECO:0007669"/>
    <property type="project" value="UniProtKB-KW"/>
</dbReference>
<evidence type="ECO:0000256" key="2">
    <source>
        <dbReference type="ARBA" id="ARBA00023125"/>
    </source>
</evidence>
<keyword evidence="1" id="KW-0805">Transcription regulation</keyword>
<reference evidence="7 9" key="2">
    <citation type="submission" date="2013-03" db="EMBL/GenBank/DDBJ databases">
        <title>The Genome Sequence of Enterococcus gilvus ATCC BAA-350 (PacBio/Illumina hybrid assembly).</title>
        <authorList>
            <consortium name="The Broad Institute Genomics Platform"/>
            <consortium name="The Broad Institute Genome Sequencing Center for Infectious Disease"/>
            <person name="Earl A."/>
            <person name="Russ C."/>
            <person name="Gilmore M."/>
            <person name="Surin D."/>
            <person name="Walker B."/>
            <person name="Young S."/>
            <person name="Zeng Q."/>
            <person name="Gargeya S."/>
            <person name="Fitzgerald M."/>
            <person name="Haas B."/>
            <person name="Abouelleil A."/>
            <person name="Allen A.W."/>
            <person name="Alvarado L."/>
            <person name="Arachchi H.M."/>
            <person name="Berlin A.M."/>
            <person name="Chapman S.B."/>
            <person name="Gainer-Dewar J."/>
            <person name="Goldberg J."/>
            <person name="Griggs A."/>
            <person name="Gujja S."/>
            <person name="Hansen M."/>
            <person name="Howarth C."/>
            <person name="Imamovic A."/>
            <person name="Ireland A."/>
            <person name="Larimer J."/>
            <person name="McCowan C."/>
            <person name="Murphy C."/>
            <person name="Pearson M."/>
            <person name="Poon T.W."/>
            <person name="Priest M."/>
            <person name="Roberts A."/>
            <person name="Saif S."/>
            <person name="Shea T."/>
            <person name="Sisk P."/>
            <person name="Sykes S."/>
            <person name="Wortman J."/>
            <person name="Nusbaum C."/>
            <person name="Birren B."/>
        </authorList>
    </citation>
    <scope>NUCLEOTIDE SEQUENCE [LARGE SCALE GENOMIC DNA]</scope>
    <source>
        <strain evidence="7 9">ATCC BAA-350</strain>
    </source>
</reference>
<comment type="caution">
    <text evidence="6">The sequence shown here is derived from an EMBL/GenBank/DDBJ whole genome shotgun (WGS) entry which is preliminary data.</text>
</comment>
<dbReference type="Proteomes" id="UP000013750">
    <property type="component" value="Unassembled WGS sequence"/>
</dbReference>
<reference evidence="6 8" key="1">
    <citation type="submission" date="2013-02" db="EMBL/GenBank/DDBJ databases">
        <title>The Genome Sequence of Enterococcus gilvus ATCC BAA-350.</title>
        <authorList>
            <consortium name="The Broad Institute Genome Sequencing Platform"/>
            <consortium name="The Broad Institute Genome Sequencing Center for Infectious Disease"/>
            <person name="Earl A.M."/>
            <person name="Gilmore M.S."/>
            <person name="Lebreton F."/>
            <person name="Walker B."/>
            <person name="Young S.K."/>
            <person name="Zeng Q."/>
            <person name="Gargeya S."/>
            <person name="Fitzgerald M."/>
            <person name="Haas B."/>
            <person name="Abouelleil A."/>
            <person name="Alvarado L."/>
            <person name="Arachchi H.M."/>
            <person name="Berlin A.M."/>
            <person name="Chapman S.B."/>
            <person name="Dewar J."/>
            <person name="Goldberg J."/>
            <person name="Griggs A."/>
            <person name="Gujja S."/>
            <person name="Hansen M."/>
            <person name="Howarth C."/>
            <person name="Imamovic A."/>
            <person name="Larimer J."/>
            <person name="McCowan C."/>
            <person name="Murphy C."/>
            <person name="Neiman D."/>
            <person name="Pearson M."/>
            <person name="Priest M."/>
            <person name="Roberts A."/>
            <person name="Saif S."/>
            <person name="Shea T."/>
            <person name="Sisk P."/>
            <person name="Sykes S."/>
            <person name="Wortman J."/>
            <person name="Nusbaum C."/>
            <person name="Birren B."/>
        </authorList>
    </citation>
    <scope>NUCLEOTIDE SEQUENCE [LARGE SCALE GENOMIC DNA]</scope>
    <source>
        <strain evidence="6 8">ATCC BAA-350</strain>
    </source>
</reference>
<dbReference type="eggNOG" id="COG0551">
    <property type="taxonomic scope" value="Bacteria"/>
</dbReference>
<accession>R2VET3</accession>
<keyword evidence="9" id="KW-1185">Reference proteome</keyword>
<gene>
    <name evidence="7" type="ORF">I592_01794</name>
    <name evidence="6" type="ORF">UKC_02173</name>
</gene>
<feature type="domain" description="AP2/ERF" evidence="5">
    <location>
        <begin position="267"/>
        <end position="326"/>
    </location>
</feature>